<sequence length="497" mass="54985">MAAGRGRRSARRGTIEELPSGSLRVSLFAGTDPVTGRRMYLREVVPPGPRAAREAEKAARRLGTQLDERRSPRTAATVNQMLDKYFEVLDRDTSTIGTYVGYADNHIRPLIGSVKVGALDGNVFDSFYAELRRCRAHCDRKPRVDHRTGRDHTCDHRCRAHVCRPLAPSSVRQIHFILSGALKRAVRWGWIATNPIDAAEPPTAPKPNPTPPSPDEAARILNEAWKDPDWGLLVWLVMVTGLRRGELCSVRWRDLDLKRGSLTLARSIGQRGQQRWEKDTKSHQQRRLALDDETVALLLAHRGQCEAHAAAVAVALSEDAFVFSRAPDGSTHLLPDSVSQRYAKLVARLGIRTSIHKLRHYSATELIAGGVDIRTVAGRLGHGGGGTTTLRVYTAWVSESDQRASSTLFSRMPARSTTTSRARPESDHPRYPYERVAHAMVEEIDVGHLSVGELLPSLPRLAQQRGVSISTVQRAVKLLEGWGYVEVVAGRGARVLP</sequence>
<dbReference type="InterPro" id="IPR011010">
    <property type="entry name" value="DNA_brk_join_enz"/>
</dbReference>
<dbReference type="PANTHER" id="PTHR30349:SF91">
    <property type="entry name" value="INTA PROTEIN"/>
    <property type="match status" value="1"/>
</dbReference>
<dbReference type="SUPFAM" id="SSF56349">
    <property type="entry name" value="DNA breaking-rejoining enzymes"/>
    <property type="match status" value="1"/>
</dbReference>
<gene>
    <name evidence="8" type="ORF">GCM10023203_57650</name>
</gene>
<dbReference type="Pfam" id="PF00392">
    <property type="entry name" value="GntR"/>
    <property type="match status" value="1"/>
</dbReference>
<evidence type="ECO:0000259" key="6">
    <source>
        <dbReference type="PROSITE" id="PS50949"/>
    </source>
</evidence>
<dbReference type="SMART" id="SM00345">
    <property type="entry name" value="HTH_GNTR"/>
    <property type="match status" value="1"/>
</dbReference>
<dbReference type="CDD" id="cd01189">
    <property type="entry name" value="INT_ICEBs1_C_like"/>
    <property type="match status" value="1"/>
</dbReference>
<dbReference type="PANTHER" id="PTHR30349">
    <property type="entry name" value="PHAGE INTEGRASE-RELATED"/>
    <property type="match status" value="1"/>
</dbReference>
<reference evidence="9" key="1">
    <citation type="journal article" date="2019" name="Int. J. Syst. Evol. Microbiol.">
        <title>The Global Catalogue of Microorganisms (GCM) 10K type strain sequencing project: providing services to taxonomists for standard genome sequencing and annotation.</title>
        <authorList>
            <consortium name="The Broad Institute Genomics Platform"/>
            <consortium name="The Broad Institute Genome Sequencing Center for Infectious Disease"/>
            <person name="Wu L."/>
            <person name="Ma J."/>
        </authorList>
    </citation>
    <scope>NUCLEOTIDE SEQUENCE [LARGE SCALE GENOMIC DNA]</scope>
    <source>
        <strain evidence="9">JCM 17983</strain>
    </source>
</reference>
<feature type="compositionally biased region" description="Pro residues" evidence="5">
    <location>
        <begin position="202"/>
        <end position="214"/>
    </location>
</feature>
<accession>A0ABP9F8C3</accession>
<comment type="caution">
    <text evidence="8">The sequence shown here is derived from an EMBL/GenBank/DDBJ whole genome shotgun (WGS) entry which is preliminary data.</text>
</comment>
<evidence type="ECO:0000256" key="5">
    <source>
        <dbReference type="SAM" id="MobiDB-lite"/>
    </source>
</evidence>
<dbReference type="EMBL" id="BAABHQ010000028">
    <property type="protein sequence ID" value="GAA4895760.1"/>
    <property type="molecule type" value="Genomic_DNA"/>
</dbReference>
<dbReference type="Proteomes" id="UP001500457">
    <property type="component" value="Unassembled WGS sequence"/>
</dbReference>
<proteinExistence type="predicted"/>
<dbReference type="InterPro" id="IPR036390">
    <property type="entry name" value="WH_DNA-bd_sf"/>
</dbReference>
<evidence type="ECO:0000259" key="7">
    <source>
        <dbReference type="PROSITE" id="PS51898"/>
    </source>
</evidence>
<dbReference type="InterPro" id="IPR002104">
    <property type="entry name" value="Integrase_catalytic"/>
</dbReference>
<keyword evidence="3" id="KW-0804">Transcription</keyword>
<feature type="domain" description="HTH gntR-type" evidence="6">
    <location>
        <begin position="430"/>
        <end position="497"/>
    </location>
</feature>
<evidence type="ECO:0000256" key="2">
    <source>
        <dbReference type="ARBA" id="ARBA00023125"/>
    </source>
</evidence>
<dbReference type="InterPro" id="IPR010998">
    <property type="entry name" value="Integrase_recombinase_N"/>
</dbReference>
<dbReference type="InterPro" id="IPR013762">
    <property type="entry name" value="Integrase-like_cat_sf"/>
</dbReference>
<dbReference type="Pfam" id="PF00589">
    <property type="entry name" value="Phage_integrase"/>
    <property type="match status" value="1"/>
</dbReference>
<keyword evidence="2" id="KW-0238">DNA-binding</keyword>
<keyword evidence="9" id="KW-1185">Reference proteome</keyword>
<dbReference type="Gene3D" id="1.10.10.10">
    <property type="entry name" value="Winged helix-like DNA-binding domain superfamily/Winged helix DNA-binding domain"/>
    <property type="match status" value="1"/>
</dbReference>
<keyword evidence="1" id="KW-0805">Transcription regulation</keyword>
<feature type="domain" description="Tyr recombinase" evidence="7">
    <location>
        <begin position="207"/>
        <end position="407"/>
    </location>
</feature>
<dbReference type="PROSITE" id="PS51898">
    <property type="entry name" value="TYR_RECOMBINASE"/>
    <property type="match status" value="1"/>
</dbReference>
<dbReference type="InterPro" id="IPR050090">
    <property type="entry name" value="Tyrosine_recombinase_XerCD"/>
</dbReference>
<dbReference type="InterPro" id="IPR000524">
    <property type="entry name" value="Tscrpt_reg_HTH_GntR"/>
</dbReference>
<dbReference type="PROSITE" id="PS50949">
    <property type="entry name" value="HTH_GNTR"/>
    <property type="match status" value="1"/>
</dbReference>
<evidence type="ECO:0000313" key="9">
    <source>
        <dbReference type="Proteomes" id="UP001500457"/>
    </source>
</evidence>
<protein>
    <submittedName>
        <fullName evidence="8">Tyrosine-type recombinase/integrase</fullName>
    </submittedName>
</protein>
<feature type="region of interest" description="Disordered" evidence="5">
    <location>
        <begin position="47"/>
        <end position="71"/>
    </location>
</feature>
<dbReference type="SUPFAM" id="SSF46785">
    <property type="entry name" value="Winged helix' DNA-binding domain"/>
    <property type="match status" value="1"/>
</dbReference>
<feature type="region of interest" description="Disordered" evidence="5">
    <location>
        <begin position="197"/>
        <end position="216"/>
    </location>
</feature>
<dbReference type="CDD" id="cd07377">
    <property type="entry name" value="WHTH_GntR"/>
    <property type="match status" value="1"/>
</dbReference>
<evidence type="ECO:0000256" key="1">
    <source>
        <dbReference type="ARBA" id="ARBA00023015"/>
    </source>
</evidence>
<evidence type="ECO:0000256" key="3">
    <source>
        <dbReference type="ARBA" id="ARBA00023163"/>
    </source>
</evidence>
<name>A0ABP9F8C3_9PSEU</name>
<evidence type="ECO:0000313" key="8">
    <source>
        <dbReference type="EMBL" id="GAA4895760.1"/>
    </source>
</evidence>
<dbReference type="Gene3D" id="1.10.150.130">
    <property type="match status" value="1"/>
</dbReference>
<organism evidence="8 9">
    <name type="scientific">Actinomycetospora straminea</name>
    <dbReference type="NCBI Taxonomy" id="663607"/>
    <lineage>
        <taxon>Bacteria</taxon>
        <taxon>Bacillati</taxon>
        <taxon>Actinomycetota</taxon>
        <taxon>Actinomycetes</taxon>
        <taxon>Pseudonocardiales</taxon>
        <taxon>Pseudonocardiaceae</taxon>
        <taxon>Actinomycetospora</taxon>
    </lineage>
</organism>
<dbReference type="InterPro" id="IPR036388">
    <property type="entry name" value="WH-like_DNA-bd_sf"/>
</dbReference>
<keyword evidence="4" id="KW-0233">DNA recombination</keyword>
<evidence type="ECO:0000256" key="4">
    <source>
        <dbReference type="ARBA" id="ARBA00023172"/>
    </source>
</evidence>
<dbReference type="Gene3D" id="1.10.443.10">
    <property type="entry name" value="Intergrase catalytic core"/>
    <property type="match status" value="1"/>
</dbReference>